<evidence type="ECO:0000313" key="3">
    <source>
        <dbReference type="Proteomes" id="UP001177023"/>
    </source>
</evidence>
<feature type="non-terminal residue" evidence="2">
    <location>
        <position position="1"/>
    </location>
</feature>
<name>A0AA36C5K7_9BILA</name>
<dbReference type="InterPro" id="IPR050111">
    <property type="entry name" value="C-type_lectin/snaclec_domain"/>
</dbReference>
<feature type="domain" description="C-type lectin" evidence="1">
    <location>
        <begin position="281"/>
        <end position="401"/>
    </location>
</feature>
<protein>
    <recommendedName>
        <fullName evidence="1">C-type lectin domain-containing protein</fullName>
    </recommendedName>
</protein>
<dbReference type="Proteomes" id="UP001177023">
    <property type="component" value="Unassembled WGS sequence"/>
</dbReference>
<organism evidence="2 3">
    <name type="scientific">Mesorhabditis spiculigera</name>
    <dbReference type="NCBI Taxonomy" id="96644"/>
    <lineage>
        <taxon>Eukaryota</taxon>
        <taxon>Metazoa</taxon>
        <taxon>Ecdysozoa</taxon>
        <taxon>Nematoda</taxon>
        <taxon>Chromadorea</taxon>
        <taxon>Rhabditida</taxon>
        <taxon>Rhabditina</taxon>
        <taxon>Rhabditomorpha</taxon>
        <taxon>Rhabditoidea</taxon>
        <taxon>Rhabditidae</taxon>
        <taxon>Mesorhabditinae</taxon>
        <taxon>Mesorhabditis</taxon>
    </lineage>
</organism>
<dbReference type="SUPFAM" id="SSF56436">
    <property type="entry name" value="C-type lectin-like"/>
    <property type="match status" value="2"/>
</dbReference>
<gene>
    <name evidence="2" type="ORF">MSPICULIGERA_LOCUS1090</name>
</gene>
<dbReference type="AlphaFoldDB" id="A0AA36C5K7"/>
<dbReference type="InterPro" id="IPR016187">
    <property type="entry name" value="CTDL_fold"/>
</dbReference>
<dbReference type="InterPro" id="IPR016186">
    <property type="entry name" value="C-type_lectin-like/link_sf"/>
</dbReference>
<accession>A0AA36C5K7</accession>
<comment type="caution">
    <text evidence="2">The sequence shown here is derived from an EMBL/GenBank/DDBJ whole genome shotgun (WGS) entry which is preliminary data.</text>
</comment>
<proteinExistence type="predicted"/>
<sequence>MLGRALIIFALAGLSAAVCPRRSIPEGRYCRFSLGVKLPIIEAMTACENLDAKYAVPANDTNTIIRADQAPAHLLKNERSGNTKRSSCNIVTFGFERSRGWLKSSVAELQRNIKFAPAEARSPIWRKPIDADFAVMDNPKVEDKDIPADECGDGWEKVFATKTCHKLLDGQAFGKPKRLIMIGKQKKWSPRHAIWIGGVQMNLNGANGFHWLDPAAGNITYSHYGLNEPAGARFCLFFGTHGFWGSEACSDVQQAFCQRPLGPPKVLADPKCEDGWIPCKQSQRCYKADAVAMDYVTAREHCLQQGADLATIHSFWENEAVIEAAAAVNSDKAWLGKRRNGDQWQWVNNEPHDFSIWHAGDVNTYIGDCAIVFGAVEATALAWLHRWDNVQCEQKYTPVCKKAPLQ</sequence>
<dbReference type="InterPro" id="IPR001304">
    <property type="entry name" value="C-type_lectin-like"/>
</dbReference>
<evidence type="ECO:0000259" key="1">
    <source>
        <dbReference type="PROSITE" id="PS50041"/>
    </source>
</evidence>
<keyword evidence="3" id="KW-1185">Reference proteome</keyword>
<dbReference type="Gene3D" id="3.10.100.10">
    <property type="entry name" value="Mannose-Binding Protein A, subunit A"/>
    <property type="match status" value="2"/>
</dbReference>
<dbReference type="EMBL" id="CATQJA010000271">
    <property type="protein sequence ID" value="CAJ0558815.1"/>
    <property type="molecule type" value="Genomic_DNA"/>
</dbReference>
<dbReference type="PANTHER" id="PTHR22803">
    <property type="entry name" value="MANNOSE, PHOSPHOLIPASE, LECTIN RECEPTOR RELATED"/>
    <property type="match status" value="1"/>
</dbReference>
<dbReference type="PROSITE" id="PS50041">
    <property type="entry name" value="C_TYPE_LECTIN_2"/>
    <property type="match status" value="2"/>
</dbReference>
<feature type="domain" description="C-type lectin" evidence="1">
    <location>
        <begin position="194"/>
        <end position="258"/>
    </location>
</feature>
<dbReference type="Pfam" id="PF00059">
    <property type="entry name" value="Lectin_C"/>
    <property type="match status" value="1"/>
</dbReference>
<dbReference type="SMART" id="SM00034">
    <property type="entry name" value="CLECT"/>
    <property type="match status" value="2"/>
</dbReference>
<dbReference type="CDD" id="cd00037">
    <property type="entry name" value="CLECT"/>
    <property type="match status" value="2"/>
</dbReference>
<evidence type="ECO:0000313" key="2">
    <source>
        <dbReference type="EMBL" id="CAJ0558815.1"/>
    </source>
</evidence>
<reference evidence="2" key="1">
    <citation type="submission" date="2023-06" db="EMBL/GenBank/DDBJ databases">
        <authorList>
            <person name="Delattre M."/>
        </authorList>
    </citation>
    <scope>NUCLEOTIDE SEQUENCE</scope>
    <source>
        <strain evidence="2">AF72</strain>
    </source>
</reference>